<evidence type="ECO:0000256" key="3">
    <source>
        <dbReference type="ARBA" id="ARBA00004922"/>
    </source>
</evidence>
<feature type="region of interest" description="Disordered" evidence="15">
    <location>
        <begin position="80"/>
        <end position="476"/>
    </location>
</feature>
<dbReference type="PROSITE" id="PS50231">
    <property type="entry name" value="RICIN_B_LECTIN"/>
    <property type="match status" value="1"/>
</dbReference>
<evidence type="ECO:0000256" key="5">
    <source>
        <dbReference type="ARBA" id="ARBA00012644"/>
    </source>
</evidence>
<dbReference type="EC" id="2.4.1.41" evidence="5"/>
<protein>
    <recommendedName>
        <fullName evidence="5">polypeptide N-acetylgalactosaminyltransferase</fullName>
        <ecNumber evidence="5">2.4.1.41</ecNumber>
    </recommendedName>
</protein>
<keyword evidence="11" id="KW-0333">Golgi apparatus</keyword>
<dbReference type="HOGENOM" id="CLU_059592_3_0_1"/>
<keyword evidence="8" id="KW-0430">Lectin</keyword>
<dbReference type="Pfam" id="PF00535">
    <property type="entry name" value="Glycos_transf_2"/>
    <property type="match status" value="1"/>
</dbReference>
<feature type="compositionally biased region" description="Basic and acidic residues" evidence="15">
    <location>
        <begin position="229"/>
        <end position="239"/>
    </location>
</feature>
<dbReference type="Ensembl" id="ENSXETT00000011096">
    <property type="protein sequence ID" value="ENSXETP00000011096"/>
    <property type="gene ID" value="ENSXETG00000005093"/>
</dbReference>
<dbReference type="InterPro" id="IPR001173">
    <property type="entry name" value="Glyco_trans_2-like"/>
</dbReference>
<proteinExistence type="inferred from homology"/>
<dbReference type="Pfam" id="PF00652">
    <property type="entry name" value="Ricin_B_lectin"/>
    <property type="match status" value="1"/>
</dbReference>
<dbReference type="UniPathway" id="UPA00378"/>
<keyword evidence="6" id="KW-0808">Transferase</keyword>
<evidence type="ECO:0000256" key="8">
    <source>
        <dbReference type="ARBA" id="ARBA00022734"/>
    </source>
</evidence>
<dbReference type="Gene3D" id="3.90.550.10">
    <property type="entry name" value="Spore Coat Polysaccharide Biosynthesis Protein SpsA, Chain A"/>
    <property type="match status" value="1"/>
</dbReference>
<dbReference type="FunFam" id="3.90.550.10:FF:000088">
    <property type="entry name" value="Polypeptide N-acetylgalactosaminyltransferase"/>
    <property type="match status" value="1"/>
</dbReference>
<feature type="compositionally biased region" description="Basic and acidic residues" evidence="15">
    <location>
        <begin position="381"/>
        <end position="395"/>
    </location>
</feature>
<dbReference type="Bgee" id="ENSXETG00000005093">
    <property type="expression patterns" value="Expressed in liver and 14 other cell types or tissues"/>
</dbReference>
<dbReference type="InterPro" id="IPR035992">
    <property type="entry name" value="Ricin_B-like_lectins"/>
</dbReference>
<feature type="region of interest" description="Disordered" evidence="15">
    <location>
        <begin position="584"/>
        <end position="642"/>
    </location>
</feature>
<reference evidence="18" key="1">
    <citation type="journal article" date="2010" name="Science">
        <title>The genome of the Western clawed frog Xenopus tropicalis.</title>
        <authorList>
            <person name="Hellsten U."/>
            <person name="Harland R.M."/>
            <person name="Gilchrist M.J."/>
            <person name="Hendrix D."/>
            <person name="Jurka J."/>
            <person name="Kapitonov V."/>
            <person name="Ovcharenko I."/>
            <person name="Putnam N.H."/>
            <person name="Shu S."/>
            <person name="Taher L."/>
            <person name="Blitz I.L."/>
            <person name="Blumberg B."/>
            <person name="Dichmann D.S."/>
            <person name="Dubchak I."/>
            <person name="Amaya E."/>
            <person name="Detter J.C."/>
            <person name="Fletcher R."/>
            <person name="Gerhard D.S."/>
            <person name="Goodstein D."/>
            <person name="Graves T."/>
            <person name="Grigoriev I.V."/>
            <person name="Grimwood J."/>
            <person name="Kawashima T."/>
            <person name="Lindquist E."/>
            <person name="Lucas S.M."/>
            <person name="Mead P.E."/>
            <person name="Mitros T."/>
            <person name="Ogino H."/>
            <person name="Ohta Y."/>
            <person name="Poliakov A.V."/>
            <person name="Pollet N."/>
            <person name="Robert J."/>
            <person name="Salamov A."/>
            <person name="Sater A.K."/>
            <person name="Schmutz J."/>
            <person name="Terry A."/>
            <person name="Vize P.D."/>
            <person name="Warren W.C."/>
            <person name="Wells D."/>
            <person name="Wills A."/>
            <person name="Wilson R.K."/>
            <person name="Zimmerman L.B."/>
            <person name="Zorn A.M."/>
            <person name="Grainger R."/>
            <person name="Grammer T."/>
            <person name="Khokha M.K."/>
            <person name="Richardson P.M."/>
            <person name="Rokhsar D.S."/>
        </authorList>
    </citation>
    <scope>NUCLEOTIDE SEQUENCE [LARGE SCALE GENOMIC DNA]</scope>
    <source>
        <strain evidence="18">Nigerian</strain>
    </source>
</reference>
<evidence type="ECO:0000256" key="15">
    <source>
        <dbReference type="SAM" id="MobiDB-lite"/>
    </source>
</evidence>
<evidence type="ECO:0000256" key="4">
    <source>
        <dbReference type="ARBA" id="ARBA00005680"/>
    </source>
</evidence>
<dbReference type="SMART" id="SM00458">
    <property type="entry name" value="RICIN"/>
    <property type="match status" value="1"/>
</dbReference>
<comment type="cofactor">
    <cofactor evidence="1">
        <name>Mn(2+)</name>
        <dbReference type="ChEBI" id="CHEBI:29035"/>
    </cofactor>
</comment>
<evidence type="ECO:0000259" key="17">
    <source>
        <dbReference type="SMART" id="SM00458"/>
    </source>
</evidence>
<evidence type="ECO:0000256" key="9">
    <source>
        <dbReference type="ARBA" id="ARBA00022968"/>
    </source>
</evidence>
<dbReference type="CDD" id="cd02510">
    <property type="entry name" value="pp-GalNAc-T"/>
    <property type="match status" value="1"/>
</dbReference>
<gene>
    <name evidence="18" type="primary">yipf6</name>
</gene>
<comment type="subcellular location">
    <subcellularLocation>
        <location evidence="2">Golgi apparatus membrane</location>
        <topology evidence="2">Single-pass type II membrane protein</topology>
    </subcellularLocation>
</comment>
<keyword evidence="13" id="KW-1015">Disulfide bond</keyword>
<feature type="transmembrane region" description="Helical" evidence="16">
    <location>
        <begin position="12"/>
        <end position="34"/>
    </location>
</feature>
<evidence type="ECO:0000256" key="7">
    <source>
        <dbReference type="ARBA" id="ARBA00022692"/>
    </source>
</evidence>
<dbReference type="PANTHER" id="PTHR11675">
    <property type="entry name" value="N-ACETYLGALACTOSAMINYLTRANSFERASE"/>
    <property type="match status" value="1"/>
</dbReference>
<dbReference type="GO" id="GO:0030246">
    <property type="term" value="F:carbohydrate binding"/>
    <property type="evidence" value="ECO:0007669"/>
    <property type="project" value="UniProtKB-KW"/>
</dbReference>
<keyword evidence="12 16" id="KW-0472">Membrane</keyword>
<dbReference type="InterPro" id="IPR029044">
    <property type="entry name" value="Nucleotide-diphossugar_trans"/>
</dbReference>
<dbReference type="GeneTree" id="ENSGT00940000153168"/>
<feature type="compositionally biased region" description="Basic and acidic residues" evidence="15">
    <location>
        <begin position="253"/>
        <end position="265"/>
    </location>
</feature>
<dbReference type="GO" id="GO:0004653">
    <property type="term" value="F:polypeptide N-acetylgalactosaminyltransferase activity"/>
    <property type="evidence" value="ECO:0007669"/>
    <property type="project" value="UniProtKB-EC"/>
</dbReference>
<name>G8JLT5_XENTR</name>
<reference evidence="18" key="2">
    <citation type="submission" date="2011-11" db="UniProtKB">
        <authorList>
            <consortium name="Ensembl"/>
        </authorList>
    </citation>
    <scope>IDENTIFICATION</scope>
</reference>
<evidence type="ECO:0000256" key="14">
    <source>
        <dbReference type="ARBA" id="ARBA00023211"/>
    </source>
</evidence>
<evidence type="ECO:0000256" key="13">
    <source>
        <dbReference type="ARBA" id="ARBA00023157"/>
    </source>
</evidence>
<keyword evidence="10 16" id="KW-1133">Transmembrane helix</keyword>
<dbReference type="PANTHER" id="PTHR11675:SF130">
    <property type="entry name" value="POLYPEPTIDE N-ACETYLGALACTOSAMINYLTRANSFERASE 5"/>
    <property type="match status" value="1"/>
</dbReference>
<dbReference type="InterPro" id="IPR000772">
    <property type="entry name" value="Ricin_B_lectin"/>
</dbReference>
<comment type="pathway">
    <text evidence="3">Protein modification; protein glycosylation.</text>
</comment>
<feature type="compositionally biased region" description="Basic and acidic residues" evidence="15">
    <location>
        <begin position="278"/>
        <end position="291"/>
    </location>
</feature>
<feature type="compositionally biased region" description="Polar residues" evidence="15">
    <location>
        <begin position="451"/>
        <end position="464"/>
    </location>
</feature>
<evidence type="ECO:0000256" key="6">
    <source>
        <dbReference type="ARBA" id="ARBA00022676"/>
    </source>
</evidence>
<evidence type="ECO:0000256" key="12">
    <source>
        <dbReference type="ARBA" id="ARBA00023136"/>
    </source>
</evidence>
<feature type="compositionally biased region" description="Basic and acidic residues" evidence="15">
    <location>
        <begin position="331"/>
        <end position="371"/>
    </location>
</feature>
<evidence type="ECO:0000256" key="16">
    <source>
        <dbReference type="SAM" id="Phobius"/>
    </source>
</evidence>
<feature type="compositionally biased region" description="Basic and acidic residues" evidence="15">
    <location>
        <begin position="430"/>
        <end position="450"/>
    </location>
</feature>
<sequence length="1104" mass="122380">MRRYLRGSGRALAFIFIASVSWLLFDMAVLRMTFSESSKALQSDELMRRELGLGQGKKGRGRWIKQPLWDDNATKLRGVFLPPAEEPSPGPKLRQRHRKGTIRPLKVLPDIPPERPDIPPERPDIPPESRAKGTSEPMGRHRQGGAQGDGDSQQRVKAPSPTADPAANAMETVASDRGKVGGQNACGALGSEDHQGAGGAKASSLEGVKEKDQSKEGAGNVEGPLDGALHQDRIKEEQLKGGAGDAQGGLSDLNKEGTKEKEQIKEGAGVAQGGLSDRFNDEGIKEKKQSKEGAGVAQGGLSDTLNEGVIKEKEQIKEGAGVAQGGLSDRFNNEGIKEKKQSKEGAGDARGVRSDTLHEEGLKFVKGDTENKQGPLNGTSHQDDMKEREPGKGVESEAQGPLTDILPQGGMKDKLASKEDAQGALPLSLHLEDNKGPNKEASLHGKEKNNTKSNENQSNEPPSDTQKHPLVPSESEDMVMIVNKINSSVENTLNLNQNMTEEAANKTAEAIAPVQTNLTKALEKPGKMLPVTDTPSVNHEIKKESGNISKSLGSTEGILDKLARIDNAAKGNITELTEEEGVKDKLVPPGNVPKDHEPAKPRSNKMHKVVPIDRTMSPRDPNAPGQLGRPVAVPEDKQGEAQSRWREGHFNVYLSDLIPLDRAIQDTRPEGCSNQLIHDDLPTTSIIICFIDEVWSTLMRSVYSVLNRSPEHLIKEIILVDDFSTRDYLKEKLDTYVKKLPKVRVLHLPERHGLIRARIAGANIATGEVLTFLDSHVECNVGWLEPLLEQVRINRRKVACPVIEVISALDLSYMTVESFQRGVFTWPLNFGWKAMLPEVIQRDNITEMDPIKCPVMAGGLFSIEKNYFYELGTYDPGLDVWGGENMEISFKIWMCGGEIEIIPCSRVGHIFRNDNPYSFPKDRIKTVERNLVRVAEVWLDDYKEIFYGHGQHLLKYLPNIGDLTEQKQLRERLQCKNFNWYIKNVFPDMGTPLLRATGMLSNPKLRKCLAIENSTFVLESCEGNKKSQQFSYTWLRHIRQGDQCIVPVENEDSASLQPCDYTIVNQRWLHKSQISFHSSLVSLYAVFLHDEKYNFKQNIILSNL</sequence>
<keyword evidence="6" id="KW-0328">Glycosyltransferase</keyword>
<dbReference type="Xenbase" id="XB-GENE-1009736">
    <property type="gene designation" value="yipf6"/>
</dbReference>
<dbReference type="Gene3D" id="2.80.10.50">
    <property type="match status" value="1"/>
</dbReference>
<keyword evidence="9" id="KW-0735">Signal-anchor</keyword>
<feature type="compositionally biased region" description="Basic and acidic residues" evidence="15">
    <location>
        <begin position="112"/>
        <end position="133"/>
    </location>
</feature>
<keyword evidence="7 16" id="KW-0812">Transmembrane</keyword>
<dbReference type="SUPFAM" id="SSF50370">
    <property type="entry name" value="Ricin B-like lectins"/>
    <property type="match status" value="1"/>
</dbReference>
<evidence type="ECO:0000256" key="2">
    <source>
        <dbReference type="ARBA" id="ARBA00004323"/>
    </source>
</evidence>
<dbReference type="GO" id="GO:0000139">
    <property type="term" value="C:Golgi membrane"/>
    <property type="evidence" value="ECO:0007669"/>
    <property type="project" value="UniProtKB-SubCell"/>
</dbReference>
<evidence type="ECO:0000313" key="18">
    <source>
        <dbReference type="Ensembl" id="ENSXETP00000011096"/>
    </source>
</evidence>
<accession>G8JLT5</accession>
<comment type="similarity">
    <text evidence="4">Belongs to the glycosyltransferase 2 family. GalNAc-T subfamily.</text>
</comment>
<evidence type="ECO:0000256" key="10">
    <source>
        <dbReference type="ARBA" id="ARBA00022989"/>
    </source>
</evidence>
<feature type="compositionally biased region" description="Basic and acidic residues" evidence="15">
    <location>
        <begin position="411"/>
        <end position="421"/>
    </location>
</feature>
<dbReference type="InterPro" id="IPR045885">
    <property type="entry name" value="GalNAc-T"/>
</dbReference>
<feature type="domain" description="Ricin B lectin" evidence="17">
    <location>
        <begin position="995"/>
        <end position="1100"/>
    </location>
</feature>
<dbReference type="STRING" id="8364.ENSXETP00000011096"/>
<organism evidence="18">
    <name type="scientific">Xenopus tropicalis</name>
    <name type="common">Western clawed frog</name>
    <name type="synonym">Silurana tropicalis</name>
    <dbReference type="NCBI Taxonomy" id="8364"/>
    <lineage>
        <taxon>Eukaryota</taxon>
        <taxon>Metazoa</taxon>
        <taxon>Chordata</taxon>
        <taxon>Craniata</taxon>
        <taxon>Vertebrata</taxon>
        <taxon>Euteleostomi</taxon>
        <taxon>Amphibia</taxon>
        <taxon>Batrachia</taxon>
        <taxon>Anura</taxon>
        <taxon>Pipoidea</taxon>
        <taxon>Pipidae</taxon>
        <taxon>Xenopodinae</taxon>
        <taxon>Xenopus</taxon>
        <taxon>Silurana</taxon>
    </lineage>
</organism>
<evidence type="ECO:0000256" key="11">
    <source>
        <dbReference type="ARBA" id="ARBA00023034"/>
    </source>
</evidence>
<dbReference type="AlphaFoldDB" id="G8JLT5"/>
<evidence type="ECO:0000256" key="1">
    <source>
        <dbReference type="ARBA" id="ARBA00001936"/>
    </source>
</evidence>
<keyword evidence="14" id="KW-0464">Manganese</keyword>
<dbReference type="SUPFAM" id="SSF53448">
    <property type="entry name" value="Nucleotide-diphospho-sugar transferases"/>
    <property type="match status" value="1"/>
</dbReference>